<feature type="region of interest" description="Disordered" evidence="1">
    <location>
        <begin position="133"/>
        <end position="188"/>
    </location>
</feature>
<evidence type="ECO:0000313" key="3">
    <source>
        <dbReference type="Proteomes" id="UP000664169"/>
    </source>
</evidence>
<reference evidence="2" key="1">
    <citation type="submission" date="2021-03" db="EMBL/GenBank/DDBJ databases">
        <authorList>
            <person name="Tagirdzhanova G."/>
        </authorList>
    </citation>
    <scope>NUCLEOTIDE SEQUENCE</scope>
</reference>
<dbReference type="OrthoDB" id="5422180at2759"/>
<feature type="region of interest" description="Disordered" evidence="1">
    <location>
        <begin position="1"/>
        <end position="29"/>
    </location>
</feature>
<sequence>MPLRQQIPATTTPSEDAHQTVASHSGNHTLWTGTEANGVALTHDTSCQHAECPPECLSAYTNLAPSDYSWTFEAALQPGVYDSGTESSTLNTTHGGLDQIGPLEPVSYLTNALINFAAPQNLLRTTVPINLDPESANDRSPVDEEIQSAGIVSKVQRPVRPRLTRPGTSSGVPSKSRTPGKGKGRKPIEPSFRACWRCKKYRKPCDNNTVFTTGEALKQLNFEYVKPFSWRLAPLISQQELGTVSTSPGGDVWSRLINRMRTTKIHGPGVLELLEIGARFQRRQIKPNPALSEAAIALHLCIELYHSLVSTSVPENFDPSINIEKRFLDVRKAIMQTMDRYVLVCLTARLKAWPPVLLACSMWVIGYIYLADTVAALPWLIQSQGWKDVKNIVIDLRKGLYTIARDLLSALAKGVKMLDMECWVYEDDPKTGEQGTRRNGQGMRLMDEDNSAFDAMAELVEWRNKFLNLLNGDIWLSTNPFEVDLLPIMSLATLFNVSENPSRSSSGSPVHTS</sequence>
<dbReference type="EMBL" id="CAJPDQ010000015">
    <property type="protein sequence ID" value="CAF9919883.1"/>
    <property type="molecule type" value="Genomic_DNA"/>
</dbReference>
<feature type="compositionally biased region" description="Polar residues" evidence="1">
    <location>
        <begin position="7"/>
        <end position="29"/>
    </location>
</feature>
<dbReference type="AlphaFoldDB" id="A0A8H3IID3"/>
<proteinExistence type="predicted"/>
<protein>
    <submittedName>
        <fullName evidence="2">Uncharacterized protein</fullName>
    </submittedName>
</protein>
<gene>
    <name evidence="2" type="ORF">GOMPHAMPRED_001910</name>
</gene>
<name>A0A8H3IID3_9LECA</name>
<feature type="compositionally biased region" description="Polar residues" evidence="1">
    <location>
        <begin position="166"/>
        <end position="177"/>
    </location>
</feature>
<organism evidence="2 3">
    <name type="scientific">Gomphillus americanus</name>
    <dbReference type="NCBI Taxonomy" id="1940652"/>
    <lineage>
        <taxon>Eukaryota</taxon>
        <taxon>Fungi</taxon>
        <taxon>Dikarya</taxon>
        <taxon>Ascomycota</taxon>
        <taxon>Pezizomycotina</taxon>
        <taxon>Lecanoromycetes</taxon>
        <taxon>OSLEUM clade</taxon>
        <taxon>Ostropomycetidae</taxon>
        <taxon>Ostropales</taxon>
        <taxon>Graphidaceae</taxon>
        <taxon>Gomphilloideae</taxon>
        <taxon>Gomphillus</taxon>
    </lineage>
</organism>
<comment type="caution">
    <text evidence="2">The sequence shown here is derived from an EMBL/GenBank/DDBJ whole genome shotgun (WGS) entry which is preliminary data.</text>
</comment>
<accession>A0A8H3IID3</accession>
<evidence type="ECO:0000313" key="2">
    <source>
        <dbReference type="EMBL" id="CAF9919883.1"/>
    </source>
</evidence>
<evidence type="ECO:0000256" key="1">
    <source>
        <dbReference type="SAM" id="MobiDB-lite"/>
    </source>
</evidence>
<dbReference type="Proteomes" id="UP000664169">
    <property type="component" value="Unassembled WGS sequence"/>
</dbReference>
<keyword evidence="3" id="KW-1185">Reference proteome</keyword>